<dbReference type="PANTHER" id="PTHR10556:SF57">
    <property type="entry name" value="3-OXO-5-ALPHA-STEROID 4-DEHYDROGENASE 1"/>
    <property type="match status" value="1"/>
</dbReference>
<evidence type="ECO:0000256" key="8">
    <source>
        <dbReference type="ARBA" id="ARBA00022857"/>
    </source>
</evidence>
<dbReference type="AlphaFoldDB" id="A0A7S0RAJ9"/>
<dbReference type="GO" id="GO:0047751">
    <property type="term" value="F:3-oxo-5-alpha-steroid 4-dehydrogenase (NADP+) activity"/>
    <property type="evidence" value="ECO:0007669"/>
    <property type="project" value="UniProtKB-EC"/>
</dbReference>
<evidence type="ECO:0000256" key="2">
    <source>
        <dbReference type="ARBA" id="ARBA00004524"/>
    </source>
</evidence>
<keyword evidence="11" id="KW-0443">Lipid metabolism</keyword>
<feature type="transmembrane region" description="Helical" evidence="15">
    <location>
        <begin position="146"/>
        <end position="168"/>
    </location>
</feature>
<keyword evidence="4 15" id="KW-0812">Transmembrane</keyword>
<comment type="similarity">
    <text evidence="3 15">Belongs to the steroid 5-alpha reductase family.</text>
</comment>
<comment type="function">
    <text evidence="13">Converts testosterone into 5-alpha-dihydrotestosterone and progesterone or corticosterone into their corresponding 5-alpha-3-oxosteroids. It plays a central role in sexual differentiation and androgen physiology.</text>
</comment>
<feature type="transmembrane region" description="Helical" evidence="15">
    <location>
        <begin position="113"/>
        <end position="134"/>
    </location>
</feature>
<dbReference type="GO" id="GO:0030154">
    <property type="term" value="P:cell differentiation"/>
    <property type="evidence" value="ECO:0007669"/>
    <property type="project" value="UniProtKB-KW"/>
</dbReference>
<evidence type="ECO:0000313" key="17">
    <source>
        <dbReference type="EMBL" id="CAD8671922.1"/>
    </source>
</evidence>
<protein>
    <recommendedName>
        <fullName evidence="15">Steroid 5-alpha-reductase DET2</fullName>
        <ecNumber evidence="15">1.3.1.22</ecNumber>
    </recommendedName>
</protein>
<comment type="function">
    <text evidence="15">Involved in a reduction step in the biosynthesis of the plant steroid, brassinolide.</text>
</comment>
<evidence type="ECO:0000259" key="16">
    <source>
        <dbReference type="Pfam" id="PF02544"/>
    </source>
</evidence>
<keyword evidence="15" id="KW-0752">Steroid biosynthesis</keyword>
<dbReference type="EC" id="1.3.1.22" evidence="15"/>
<evidence type="ECO:0000256" key="9">
    <source>
        <dbReference type="ARBA" id="ARBA00022989"/>
    </source>
</evidence>
<gene>
    <name evidence="17" type="ORF">CLEI1391_LOCUS4986</name>
</gene>
<comment type="caution">
    <text evidence="15">Lacks conserved residue(s) required for the propagation of feature annotation.</text>
</comment>
<dbReference type="GO" id="GO:0005789">
    <property type="term" value="C:endoplasmic reticulum membrane"/>
    <property type="evidence" value="ECO:0007669"/>
    <property type="project" value="UniProtKB-SubCell"/>
</dbReference>
<keyword evidence="5" id="KW-0221">Differentiation</keyword>
<keyword evidence="12 15" id="KW-0472">Membrane</keyword>
<evidence type="ECO:0000256" key="13">
    <source>
        <dbReference type="ARBA" id="ARBA00037789"/>
    </source>
</evidence>
<name>A0A7S0RAJ9_9CHLO</name>
<keyword evidence="15" id="KW-1069">Brassinosteroid biosynthesis</keyword>
<evidence type="ECO:0000256" key="4">
    <source>
        <dbReference type="ARBA" id="ARBA00022692"/>
    </source>
</evidence>
<comment type="subcellular location">
    <subcellularLocation>
        <location evidence="1">Endoplasmic reticulum membrane</location>
        <topology evidence="1">Multi-pass membrane protein</topology>
    </subcellularLocation>
    <subcellularLocation>
        <location evidence="2">Microsome membrane</location>
    </subcellularLocation>
</comment>
<feature type="transmembrane region" description="Helical" evidence="15">
    <location>
        <begin position="48"/>
        <end position="70"/>
    </location>
</feature>
<evidence type="ECO:0000256" key="15">
    <source>
        <dbReference type="PIRNR" id="PIRNR015596"/>
    </source>
</evidence>
<evidence type="ECO:0000256" key="5">
    <source>
        <dbReference type="ARBA" id="ARBA00022782"/>
    </source>
</evidence>
<feature type="transmembrane region" description="Helical" evidence="15">
    <location>
        <begin position="202"/>
        <end position="226"/>
    </location>
</feature>
<comment type="catalytic activity">
    <reaction evidence="14">
        <text>androst-4-ene-3,17-dione + NADPH + H(+) = 5alpha-androstan-3,17-dione + NADP(+)</text>
        <dbReference type="Rhea" id="RHEA:50816"/>
        <dbReference type="ChEBI" id="CHEBI:15378"/>
        <dbReference type="ChEBI" id="CHEBI:15994"/>
        <dbReference type="ChEBI" id="CHEBI:16422"/>
        <dbReference type="ChEBI" id="CHEBI:57783"/>
        <dbReference type="ChEBI" id="CHEBI:58349"/>
    </reaction>
    <physiologicalReaction direction="left-to-right" evidence="14">
        <dbReference type="Rhea" id="RHEA:50817"/>
    </physiologicalReaction>
</comment>
<reference evidence="17" key="1">
    <citation type="submission" date="2021-01" db="EMBL/GenBank/DDBJ databases">
        <authorList>
            <person name="Corre E."/>
            <person name="Pelletier E."/>
            <person name="Niang G."/>
            <person name="Scheremetjew M."/>
            <person name="Finn R."/>
            <person name="Kale V."/>
            <person name="Holt S."/>
            <person name="Cochrane G."/>
            <person name="Meng A."/>
            <person name="Brown T."/>
            <person name="Cohen L."/>
        </authorList>
    </citation>
    <scope>NUCLEOTIDE SEQUENCE</scope>
    <source>
        <strain evidence="17">SAG 11-49</strain>
    </source>
</reference>
<evidence type="ECO:0000256" key="10">
    <source>
        <dbReference type="ARBA" id="ARBA00023002"/>
    </source>
</evidence>
<keyword evidence="7" id="KW-0492">Microsome</keyword>
<evidence type="ECO:0000256" key="12">
    <source>
        <dbReference type="ARBA" id="ARBA00023136"/>
    </source>
</evidence>
<feature type="domain" description="3-oxo-5-alpha-steroid 4-dehydrogenase C-terminal" evidence="16">
    <location>
        <begin position="108"/>
        <end position="255"/>
    </location>
</feature>
<proteinExistence type="inferred from homology"/>
<evidence type="ECO:0000256" key="3">
    <source>
        <dbReference type="ARBA" id="ARBA00007742"/>
    </source>
</evidence>
<dbReference type="InterPro" id="IPR016636">
    <property type="entry name" value="3-oxo-5-alpha-steroid_4-DH"/>
</dbReference>
<keyword evidence="15" id="KW-0444">Lipid biosynthesis</keyword>
<dbReference type="InterPro" id="IPR001104">
    <property type="entry name" value="3-oxo-5_a-steroid_4-DH_C"/>
</dbReference>
<feature type="transmembrane region" description="Helical" evidence="15">
    <location>
        <begin position="6"/>
        <end position="28"/>
    </location>
</feature>
<evidence type="ECO:0000256" key="6">
    <source>
        <dbReference type="ARBA" id="ARBA00022824"/>
    </source>
</evidence>
<dbReference type="Pfam" id="PF02544">
    <property type="entry name" value="Steroid_dh"/>
    <property type="match status" value="1"/>
</dbReference>
<dbReference type="FunFam" id="1.20.120.1630:FF:000014">
    <property type="entry name" value="Steroid 5-alpha reductase, putative"/>
    <property type="match status" value="1"/>
</dbReference>
<feature type="transmembrane region" description="Helical" evidence="15">
    <location>
        <begin position="82"/>
        <end position="101"/>
    </location>
</feature>
<dbReference type="InterPro" id="IPR039357">
    <property type="entry name" value="SRD5A/TECR"/>
</dbReference>
<dbReference type="PROSITE" id="PS50244">
    <property type="entry name" value="S5A_REDUCTASE"/>
    <property type="match status" value="1"/>
</dbReference>
<evidence type="ECO:0000256" key="7">
    <source>
        <dbReference type="ARBA" id="ARBA00022848"/>
    </source>
</evidence>
<keyword evidence="8" id="KW-0521">NADP</keyword>
<comment type="catalytic activity">
    <reaction evidence="15">
        <text>a 3-oxo-5alpha-steroid + NADP(+) = a 3-oxo-Delta(4)-steroid + NADPH + H(+)</text>
        <dbReference type="Rhea" id="RHEA:54384"/>
        <dbReference type="ChEBI" id="CHEBI:13601"/>
        <dbReference type="ChEBI" id="CHEBI:15378"/>
        <dbReference type="ChEBI" id="CHEBI:47909"/>
        <dbReference type="ChEBI" id="CHEBI:57783"/>
        <dbReference type="ChEBI" id="CHEBI:58349"/>
        <dbReference type="EC" id="1.3.1.22"/>
    </reaction>
</comment>
<evidence type="ECO:0000256" key="11">
    <source>
        <dbReference type="ARBA" id="ARBA00023098"/>
    </source>
</evidence>
<keyword evidence="10" id="KW-0560">Oxidoreductase</keyword>
<feature type="transmembrane region" description="Helical" evidence="15">
    <location>
        <begin position="180"/>
        <end position="196"/>
    </location>
</feature>
<keyword evidence="6" id="KW-0256">Endoplasmic reticulum</keyword>
<keyword evidence="9 15" id="KW-1133">Transmembrane helix</keyword>
<evidence type="ECO:0000256" key="14">
    <source>
        <dbReference type="ARBA" id="ARBA00049166"/>
    </source>
</evidence>
<dbReference type="PANTHER" id="PTHR10556">
    <property type="entry name" value="3-OXO-5-ALPHA-STEROID 4-DEHYDROGENASE"/>
    <property type="match status" value="1"/>
</dbReference>
<comment type="pathway">
    <text evidence="15">Plant hormone biosynthesis; brassinosteroid biosynthesis.</text>
</comment>
<dbReference type="GO" id="GO:0016132">
    <property type="term" value="P:brassinosteroid biosynthetic process"/>
    <property type="evidence" value="ECO:0007669"/>
    <property type="project" value="UniProtKB-UniPathway"/>
</dbReference>
<dbReference type="EMBL" id="HBFB01008825">
    <property type="protein sequence ID" value="CAD8671922.1"/>
    <property type="molecule type" value="Transcribed_RNA"/>
</dbReference>
<organism evidence="17">
    <name type="scientific">Chlamydomonas leiostraca</name>
    <dbReference type="NCBI Taxonomy" id="1034604"/>
    <lineage>
        <taxon>Eukaryota</taxon>
        <taxon>Viridiplantae</taxon>
        <taxon>Chlorophyta</taxon>
        <taxon>core chlorophytes</taxon>
        <taxon>Chlorophyceae</taxon>
        <taxon>CS clade</taxon>
        <taxon>Chlamydomonadales</taxon>
        <taxon>Chlamydomonadaceae</taxon>
        <taxon>Chlamydomonas</taxon>
    </lineage>
</organism>
<dbReference type="PIRSF" id="PIRSF015596">
    <property type="entry name" value="5_alpha-SR2"/>
    <property type="match status" value="1"/>
</dbReference>
<dbReference type="UniPathway" id="UPA00381"/>
<sequence>MNDVEAHQLAAWTMLLSGIPVFIALLFLSAPYGRYSRGGWGPLINAKIAWFTQEVPSLLVAGAILASSGVPTFTTHPASLRTALAVMFLAHYVYRSLVYPFRMKSGNHTPLSIWAMSFVFCIWNGFLQGYFIAYQLPHAAPVSTQAAIGLLIQAVGWLNVMYADTILLNLRKPGETGYQIPYGGMFTLVSAGNYASEIIEWAGYALAAGGALPAAAFAFFVFCNLAPRGWQHHQWYQKKFSNYPANRKAVIPFIW</sequence>
<accession>A0A7S0RAJ9</accession>
<evidence type="ECO:0000256" key="1">
    <source>
        <dbReference type="ARBA" id="ARBA00004477"/>
    </source>
</evidence>